<evidence type="ECO:0008006" key="4">
    <source>
        <dbReference type="Google" id="ProtNLM"/>
    </source>
</evidence>
<dbReference type="Proteomes" id="UP000321485">
    <property type="component" value="Unassembled WGS sequence"/>
</dbReference>
<evidence type="ECO:0000256" key="1">
    <source>
        <dbReference type="SAM" id="MobiDB-lite"/>
    </source>
</evidence>
<dbReference type="RefSeq" id="WP_056066726.1">
    <property type="nucleotide sequence ID" value="NZ_CAXUPI020000003.1"/>
</dbReference>
<dbReference type="GeneID" id="51109216"/>
<dbReference type="AlphaFoldDB" id="A0A561XYG2"/>
<accession>A0A561XYG2</accession>
<gene>
    <name evidence="2" type="ORF">ATF69_0127</name>
</gene>
<sequence>MTYTITRILSATVLGALVTGCATVPGDPYYDSPRYPVYEQPGYIYSAPPPVYQAPPVYRAPGVIYSAPPPPPAIYYGGRDRDDNRWDNDRNRNDWRERERDRDRAERDRAARERERRDQQARELDRRAREQDQARREQAERDRRAAEDRRNRENRPGRLAPDSYTPSPYDWRSRQQSNSPDKP</sequence>
<dbReference type="EMBL" id="VJWE01000001">
    <property type="protein sequence ID" value="TWG41143.1"/>
    <property type="molecule type" value="Genomic_DNA"/>
</dbReference>
<reference evidence="2 3" key="1">
    <citation type="journal article" date="2015" name="Stand. Genomic Sci.">
        <title>Genomic Encyclopedia of Bacterial and Archaeal Type Strains, Phase III: the genomes of soil and plant-associated and newly described type strains.</title>
        <authorList>
            <person name="Whitman W.B."/>
            <person name="Woyke T."/>
            <person name="Klenk H.P."/>
            <person name="Zhou Y."/>
            <person name="Lilburn T.G."/>
            <person name="Beck B.J."/>
            <person name="De Vos P."/>
            <person name="Vandamme P."/>
            <person name="Eisen J.A."/>
            <person name="Garrity G."/>
            <person name="Hugenholtz P."/>
            <person name="Kyrpides N.C."/>
        </authorList>
    </citation>
    <scope>NUCLEOTIDE SEQUENCE [LARGE SCALE GENOMIC DNA]</scope>
    <source>
        <strain evidence="2 3">DSM 64</strain>
    </source>
</reference>
<proteinExistence type="predicted"/>
<organism evidence="2 3">
    <name type="scientific">Acidovorax delafieldii</name>
    <name type="common">Pseudomonas delafieldii</name>
    <dbReference type="NCBI Taxonomy" id="47920"/>
    <lineage>
        <taxon>Bacteria</taxon>
        <taxon>Pseudomonadati</taxon>
        <taxon>Pseudomonadota</taxon>
        <taxon>Betaproteobacteria</taxon>
        <taxon>Burkholderiales</taxon>
        <taxon>Comamonadaceae</taxon>
        <taxon>Acidovorax</taxon>
    </lineage>
</organism>
<dbReference type="PROSITE" id="PS51257">
    <property type="entry name" value="PROKAR_LIPOPROTEIN"/>
    <property type="match status" value="1"/>
</dbReference>
<evidence type="ECO:0000313" key="3">
    <source>
        <dbReference type="Proteomes" id="UP000321485"/>
    </source>
</evidence>
<feature type="region of interest" description="Disordered" evidence="1">
    <location>
        <begin position="75"/>
        <end position="183"/>
    </location>
</feature>
<protein>
    <recommendedName>
        <fullName evidence="4">PXPV repeat-containing protein</fullName>
    </recommendedName>
</protein>
<name>A0A561XYG2_ACIDE</name>
<feature type="compositionally biased region" description="Basic and acidic residues" evidence="1">
    <location>
        <begin position="78"/>
        <end position="156"/>
    </location>
</feature>
<evidence type="ECO:0000313" key="2">
    <source>
        <dbReference type="EMBL" id="TWG41143.1"/>
    </source>
</evidence>
<feature type="compositionally biased region" description="Polar residues" evidence="1">
    <location>
        <begin position="174"/>
        <end position="183"/>
    </location>
</feature>
<comment type="caution">
    <text evidence="2">The sequence shown here is derived from an EMBL/GenBank/DDBJ whole genome shotgun (WGS) entry which is preliminary data.</text>
</comment>